<reference evidence="3" key="1">
    <citation type="submission" date="2017-04" db="EMBL/GenBank/DDBJ databases">
        <authorList>
            <person name="Varghese N."/>
            <person name="Submissions S."/>
        </authorList>
    </citation>
    <scope>NUCLEOTIDE SEQUENCE [LARGE SCALE GENOMIC DNA]</scope>
    <source>
        <strain evidence="3">DSM 23072</strain>
    </source>
</reference>
<accession>A0A1W1V6N7</accession>
<proteinExistence type="predicted"/>
<name>A0A1W1V6N7_9PAST</name>
<dbReference type="InterPro" id="IPR039422">
    <property type="entry name" value="MarR/SlyA-like"/>
</dbReference>
<dbReference type="GO" id="GO:0003700">
    <property type="term" value="F:DNA-binding transcription factor activity"/>
    <property type="evidence" value="ECO:0007669"/>
    <property type="project" value="InterPro"/>
</dbReference>
<evidence type="ECO:0000313" key="3">
    <source>
        <dbReference type="Proteomes" id="UP000192408"/>
    </source>
</evidence>
<dbReference type="GO" id="GO:0003677">
    <property type="term" value="F:DNA binding"/>
    <property type="evidence" value="ECO:0007669"/>
    <property type="project" value="UniProtKB-KW"/>
</dbReference>
<evidence type="ECO:0000259" key="1">
    <source>
        <dbReference type="PROSITE" id="PS50995"/>
    </source>
</evidence>
<protein>
    <submittedName>
        <fullName evidence="2">DNA-binding transcriptional regulator, MarR family</fullName>
    </submittedName>
</protein>
<dbReference type="AlphaFoldDB" id="A0A1W1V6N7"/>
<dbReference type="SUPFAM" id="SSF46785">
    <property type="entry name" value="Winged helix' DNA-binding domain"/>
    <property type="match status" value="1"/>
</dbReference>
<dbReference type="PROSITE" id="PS50995">
    <property type="entry name" value="HTH_MARR_2"/>
    <property type="match status" value="1"/>
</dbReference>
<evidence type="ECO:0000313" key="2">
    <source>
        <dbReference type="EMBL" id="SMB89077.1"/>
    </source>
</evidence>
<feature type="domain" description="HTH marR-type" evidence="1">
    <location>
        <begin position="1"/>
        <end position="135"/>
    </location>
</feature>
<dbReference type="Gene3D" id="6.10.250.820">
    <property type="match status" value="1"/>
</dbReference>
<dbReference type="RefSeq" id="WP_115306304.1">
    <property type="nucleotide sequence ID" value="NZ_FWWV01000057.1"/>
</dbReference>
<gene>
    <name evidence="2" type="ORF">SAMN05660772_01284</name>
</gene>
<dbReference type="InterPro" id="IPR000835">
    <property type="entry name" value="HTH_MarR-typ"/>
</dbReference>
<organism evidence="2 3">
    <name type="scientific">Pasteurella testudinis DSM 23072</name>
    <dbReference type="NCBI Taxonomy" id="1122938"/>
    <lineage>
        <taxon>Bacteria</taxon>
        <taxon>Pseudomonadati</taxon>
        <taxon>Pseudomonadota</taxon>
        <taxon>Gammaproteobacteria</taxon>
        <taxon>Pasteurellales</taxon>
        <taxon>Pasteurellaceae</taxon>
        <taxon>Pasteurella</taxon>
    </lineage>
</organism>
<dbReference type="STRING" id="1122938.SAMN05660772_01284"/>
<dbReference type="InterPro" id="IPR036388">
    <property type="entry name" value="WH-like_DNA-bd_sf"/>
</dbReference>
<dbReference type="Proteomes" id="UP000192408">
    <property type="component" value="Unassembled WGS sequence"/>
</dbReference>
<keyword evidence="3" id="KW-1185">Reference proteome</keyword>
<dbReference type="EMBL" id="FWWV01000057">
    <property type="protein sequence ID" value="SMB89077.1"/>
    <property type="molecule type" value="Genomic_DNA"/>
</dbReference>
<dbReference type="SMART" id="SM00347">
    <property type="entry name" value="HTH_MARR"/>
    <property type="match status" value="1"/>
</dbReference>
<dbReference type="Pfam" id="PF12802">
    <property type="entry name" value="MarR_2"/>
    <property type="match status" value="1"/>
</dbReference>
<keyword evidence="2" id="KW-0238">DNA-binding</keyword>
<dbReference type="PANTHER" id="PTHR33164">
    <property type="entry name" value="TRANSCRIPTIONAL REGULATOR, MARR FAMILY"/>
    <property type="match status" value="1"/>
</dbReference>
<dbReference type="Gene3D" id="1.10.10.10">
    <property type="entry name" value="Winged helix-like DNA-binding domain superfamily/Winged helix DNA-binding domain"/>
    <property type="match status" value="1"/>
</dbReference>
<dbReference type="GO" id="GO:0006950">
    <property type="term" value="P:response to stress"/>
    <property type="evidence" value="ECO:0007669"/>
    <property type="project" value="TreeGrafter"/>
</dbReference>
<sequence>MHSIYNLDELDSLVSEIGDLHEQWVRQHELGFNHFAVLYSLATEGQYTQQQICQDWLLPKQTVFNVCKAFRQSGMVQMHSNPANGRERILQLTAAGKAKALPVVAAHQALSERLFEEFGAEQSEQLFDLLQQFLQLFKHTVAQDAGQERRQERS</sequence>
<dbReference type="InterPro" id="IPR036390">
    <property type="entry name" value="WH_DNA-bd_sf"/>
</dbReference>
<dbReference type="PANTHER" id="PTHR33164:SF89">
    <property type="entry name" value="MARR FAMILY REGULATORY PROTEIN"/>
    <property type="match status" value="1"/>
</dbReference>